<dbReference type="PROSITE" id="PS50006">
    <property type="entry name" value="FHA_DOMAIN"/>
    <property type="match status" value="1"/>
</dbReference>
<dbReference type="SMART" id="SM00240">
    <property type="entry name" value="FHA"/>
    <property type="match status" value="1"/>
</dbReference>
<keyword evidence="2" id="KW-0812">Transmembrane</keyword>
<reference evidence="4" key="1">
    <citation type="journal article" date="2023" name="Mol. Phylogenet. Evol.">
        <title>Genome-scale phylogeny and comparative genomics of the fungal order Sordariales.</title>
        <authorList>
            <person name="Hensen N."/>
            <person name="Bonometti L."/>
            <person name="Westerberg I."/>
            <person name="Brannstrom I.O."/>
            <person name="Guillou S."/>
            <person name="Cros-Aarteil S."/>
            <person name="Calhoun S."/>
            <person name="Haridas S."/>
            <person name="Kuo A."/>
            <person name="Mondo S."/>
            <person name="Pangilinan J."/>
            <person name="Riley R."/>
            <person name="LaButti K."/>
            <person name="Andreopoulos B."/>
            <person name="Lipzen A."/>
            <person name="Chen C."/>
            <person name="Yan M."/>
            <person name="Daum C."/>
            <person name="Ng V."/>
            <person name="Clum A."/>
            <person name="Steindorff A."/>
            <person name="Ohm R.A."/>
            <person name="Martin F."/>
            <person name="Silar P."/>
            <person name="Natvig D.O."/>
            <person name="Lalanne C."/>
            <person name="Gautier V."/>
            <person name="Ament-Velasquez S.L."/>
            <person name="Kruys A."/>
            <person name="Hutchinson M.I."/>
            <person name="Powell A.J."/>
            <person name="Barry K."/>
            <person name="Miller A.N."/>
            <person name="Grigoriev I.V."/>
            <person name="Debuchy R."/>
            <person name="Gladieux P."/>
            <person name="Hiltunen Thoren M."/>
            <person name="Johannesson H."/>
        </authorList>
    </citation>
    <scope>NUCLEOTIDE SEQUENCE</scope>
    <source>
        <strain evidence="4">CBS 990.96</strain>
    </source>
</reference>
<organism evidence="4 5">
    <name type="scientific">Podospora fimiseda</name>
    <dbReference type="NCBI Taxonomy" id="252190"/>
    <lineage>
        <taxon>Eukaryota</taxon>
        <taxon>Fungi</taxon>
        <taxon>Dikarya</taxon>
        <taxon>Ascomycota</taxon>
        <taxon>Pezizomycotina</taxon>
        <taxon>Sordariomycetes</taxon>
        <taxon>Sordariomycetidae</taxon>
        <taxon>Sordariales</taxon>
        <taxon>Podosporaceae</taxon>
        <taxon>Podospora</taxon>
    </lineage>
</organism>
<protein>
    <recommendedName>
        <fullName evidence="3">FHA domain-containing protein</fullName>
    </recommendedName>
</protein>
<evidence type="ECO:0000256" key="1">
    <source>
        <dbReference type="SAM" id="MobiDB-lite"/>
    </source>
</evidence>
<dbReference type="AlphaFoldDB" id="A0AAN7BTZ7"/>
<evidence type="ECO:0000313" key="4">
    <source>
        <dbReference type="EMBL" id="KAK4229626.1"/>
    </source>
</evidence>
<feature type="transmembrane region" description="Helical" evidence="2">
    <location>
        <begin position="681"/>
        <end position="703"/>
    </location>
</feature>
<accession>A0AAN7BTZ7</accession>
<dbReference type="SUPFAM" id="SSF49879">
    <property type="entry name" value="SMAD/FHA domain"/>
    <property type="match status" value="1"/>
</dbReference>
<keyword evidence="2" id="KW-1133">Transmembrane helix</keyword>
<keyword evidence="2" id="KW-0472">Membrane</keyword>
<evidence type="ECO:0000313" key="5">
    <source>
        <dbReference type="Proteomes" id="UP001301958"/>
    </source>
</evidence>
<dbReference type="InterPro" id="IPR008984">
    <property type="entry name" value="SMAD_FHA_dom_sf"/>
</dbReference>
<dbReference type="InterPro" id="IPR000253">
    <property type="entry name" value="FHA_dom"/>
</dbReference>
<feature type="compositionally biased region" description="Acidic residues" evidence="1">
    <location>
        <begin position="312"/>
        <end position="351"/>
    </location>
</feature>
<feature type="compositionally biased region" description="Basic and acidic residues" evidence="1">
    <location>
        <begin position="569"/>
        <end position="578"/>
    </location>
</feature>
<feature type="domain" description="FHA" evidence="3">
    <location>
        <begin position="38"/>
        <end position="99"/>
    </location>
</feature>
<keyword evidence="5" id="KW-1185">Reference proteome</keyword>
<feature type="region of interest" description="Disordered" evidence="1">
    <location>
        <begin position="163"/>
        <end position="186"/>
    </location>
</feature>
<evidence type="ECO:0000256" key="2">
    <source>
        <dbReference type="SAM" id="Phobius"/>
    </source>
</evidence>
<dbReference type="Pfam" id="PF00498">
    <property type="entry name" value="FHA"/>
    <property type="match status" value="1"/>
</dbReference>
<dbReference type="Proteomes" id="UP001301958">
    <property type="component" value="Unassembled WGS sequence"/>
</dbReference>
<dbReference type="EMBL" id="MU865306">
    <property type="protein sequence ID" value="KAK4229626.1"/>
    <property type="molecule type" value="Genomic_DNA"/>
</dbReference>
<feature type="region of interest" description="Disordered" evidence="1">
    <location>
        <begin position="205"/>
        <end position="358"/>
    </location>
</feature>
<feature type="region of interest" description="Disordered" evidence="1">
    <location>
        <begin position="486"/>
        <end position="542"/>
    </location>
</feature>
<feature type="compositionally biased region" description="Low complexity" evidence="1">
    <location>
        <begin position="262"/>
        <end position="271"/>
    </location>
</feature>
<feature type="compositionally biased region" description="Acidic residues" evidence="1">
    <location>
        <begin position="226"/>
        <end position="260"/>
    </location>
</feature>
<name>A0AAN7BTZ7_9PEZI</name>
<feature type="compositionally biased region" description="Acidic residues" evidence="1">
    <location>
        <begin position="491"/>
        <end position="519"/>
    </location>
</feature>
<evidence type="ECO:0000259" key="3">
    <source>
        <dbReference type="PROSITE" id="PS50006"/>
    </source>
</evidence>
<dbReference type="CDD" id="cd00060">
    <property type="entry name" value="FHA"/>
    <property type="match status" value="1"/>
</dbReference>
<proteinExistence type="predicted"/>
<reference evidence="4" key="2">
    <citation type="submission" date="2023-05" db="EMBL/GenBank/DDBJ databases">
        <authorList>
            <consortium name="Lawrence Berkeley National Laboratory"/>
            <person name="Steindorff A."/>
            <person name="Hensen N."/>
            <person name="Bonometti L."/>
            <person name="Westerberg I."/>
            <person name="Brannstrom I.O."/>
            <person name="Guillou S."/>
            <person name="Cros-Aarteil S."/>
            <person name="Calhoun S."/>
            <person name="Haridas S."/>
            <person name="Kuo A."/>
            <person name="Mondo S."/>
            <person name="Pangilinan J."/>
            <person name="Riley R."/>
            <person name="Labutti K."/>
            <person name="Andreopoulos B."/>
            <person name="Lipzen A."/>
            <person name="Chen C."/>
            <person name="Yanf M."/>
            <person name="Daum C."/>
            <person name="Ng V."/>
            <person name="Clum A."/>
            <person name="Ohm R."/>
            <person name="Martin F."/>
            <person name="Silar P."/>
            <person name="Natvig D."/>
            <person name="Lalanne C."/>
            <person name="Gautier V."/>
            <person name="Ament-Velasquez S.L."/>
            <person name="Kruys A."/>
            <person name="Hutchinson M.I."/>
            <person name="Powell A.J."/>
            <person name="Barry K."/>
            <person name="Miller A.N."/>
            <person name="Grigoriev I.V."/>
            <person name="Debuchy R."/>
            <person name="Gladieux P."/>
            <person name="Thoren M.H."/>
            <person name="Johannesson H."/>
        </authorList>
    </citation>
    <scope>NUCLEOTIDE SEQUENCE</scope>
    <source>
        <strain evidence="4">CBS 990.96</strain>
    </source>
</reference>
<gene>
    <name evidence="4" type="ORF">QBC38DRAFT_98008</name>
</gene>
<dbReference type="Gene3D" id="2.60.200.20">
    <property type="match status" value="1"/>
</dbReference>
<comment type="caution">
    <text evidence="4">The sequence shown here is derived from an EMBL/GenBank/DDBJ whole genome shotgun (WGS) entry which is preliminary data.</text>
</comment>
<sequence length="707" mass="77273">MSNHTWRAGHQYVLICLEACNDKIQFRQIIFDSNNKSIKVGRSSMVPSKGFLAGPNNTWFDSPVMSRKHAEIVVDLDREMVAIKDEGSLHGTYVNDKTRVDQELRKLQVGDKITFGTSIFRGSSEFSPAVAYVREISFNKRDGSATTTTFQVPDGSDCSSIVDDYSSDQDSVTQKRTKSKPDAMTGNVIDLTGASMGGEVIDLSSIPSSPARMRCGSRDTPVINLVDDDDDDDDEDDEDDEDDDDEDDDDDDDSESEVDEGSTPTPSSPTTNVAEFDEDVAMGLNDEPFVYSDKDEDNSLSDQSDGESYQDYPDDDESVDGSEHDSELDEDMASDIDSFAEDSEEEYEDEVSNTLRSAPVPVRELPKWAEIMDTIKNDTEAYNSGFSAHLLPNADVTSSTSAVTAPTAASPRKSSDSMKIGKLLNVNPDQEAEMLSPSGQFYSFASQPISYLEMGRKTGKTEFFAAMEHNKALFAQAKEAPAPVYPKLTEPEPELELVAEPESVAEPEPEPEPEPELDSEPFGHASATWVPSTPMEVTVDPDSGFLQSKRTYVRILDIIDSAPNKLKRKPDEMSKTSEQEVEWDAAQRGTSKAADPTESILQEPVNTIQSKDDAKVGESAQVATPATSHPETESAAESPLPQEVSNLFSATAVTAEAEKGVMAPLDEQQRPAKRARLFRRFVEHVGMAVAGGAMVMGTLIYTAPTFA</sequence>
<feature type="region of interest" description="Disordered" evidence="1">
    <location>
        <begin position="561"/>
        <end position="644"/>
    </location>
</feature>